<dbReference type="Pfam" id="PF08139">
    <property type="entry name" value="LPAM_1"/>
    <property type="match status" value="1"/>
</dbReference>
<comment type="caution">
    <text evidence="3">The sequence shown here is derived from an EMBL/GenBank/DDBJ whole genome shotgun (WGS) entry which is preliminary data.</text>
</comment>
<evidence type="ECO:0000256" key="2">
    <source>
        <dbReference type="SAM" id="SignalP"/>
    </source>
</evidence>
<dbReference type="Proteomes" id="UP001595978">
    <property type="component" value="Unassembled WGS sequence"/>
</dbReference>
<dbReference type="EMBL" id="JBHSNQ010000165">
    <property type="protein sequence ID" value="MFC5542510.1"/>
    <property type="molecule type" value="Genomic_DNA"/>
</dbReference>
<evidence type="ECO:0000313" key="4">
    <source>
        <dbReference type="Proteomes" id="UP001595978"/>
    </source>
</evidence>
<evidence type="ECO:0000313" key="3">
    <source>
        <dbReference type="EMBL" id="MFC5542510.1"/>
    </source>
</evidence>
<feature type="chain" id="PRO_5045574571" evidence="2">
    <location>
        <begin position="19"/>
        <end position="125"/>
    </location>
</feature>
<evidence type="ECO:0000256" key="1">
    <source>
        <dbReference type="ARBA" id="ARBA00022729"/>
    </source>
</evidence>
<reference evidence="4" key="1">
    <citation type="journal article" date="2019" name="Int. J. Syst. Evol. Microbiol.">
        <title>The Global Catalogue of Microorganisms (GCM) 10K type strain sequencing project: providing services to taxonomists for standard genome sequencing and annotation.</title>
        <authorList>
            <consortium name="The Broad Institute Genomics Platform"/>
            <consortium name="The Broad Institute Genome Sequencing Center for Infectious Disease"/>
            <person name="Wu L."/>
            <person name="Ma J."/>
        </authorList>
    </citation>
    <scope>NUCLEOTIDE SEQUENCE [LARGE SCALE GENOMIC DNA]</scope>
    <source>
        <strain evidence="4">CCUG 56331</strain>
    </source>
</reference>
<keyword evidence="3" id="KW-0449">Lipoprotein</keyword>
<sequence>MKKIYFFTLIMLILTACNSTTISLVELDELPENVEEKMDQNATLQKINSGEKVSYIVYKSRSDVEGTFEKEGTKLIVKLNESGEGDEEKAHFFRLTKSKDADVEYMEVQINGEPVPFDVIVISGE</sequence>
<gene>
    <name evidence="3" type="ORF">ACFPOH_12425</name>
</gene>
<organism evidence="3 4">
    <name type="scientific">Ureibacillus suwonensis</name>
    <dbReference type="NCBI Taxonomy" id="313007"/>
    <lineage>
        <taxon>Bacteria</taxon>
        <taxon>Bacillati</taxon>
        <taxon>Bacillota</taxon>
        <taxon>Bacilli</taxon>
        <taxon>Bacillales</taxon>
        <taxon>Caryophanaceae</taxon>
        <taxon>Ureibacillus</taxon>
    </lineage>
</organism>
<dbReference type="RefSeq" id="WP_342470489.1">
    <property type="nucleotide sequence ID" value="NZ_JBHSNQ010000165.1"/>
</dbReference>
<feature type="signal peptide" evidence="2">
    <location>
        <begin position="1"/>
        <end position="18"/>
    </location>
</feature>
<protein>
    <submittedName>
        <fullName evidence="3">Membrane lipoprotein lipid attachment site-containing protein</fullName>
    </submittedName>
</protein>
<name>A0ABW0RFZ1_9BACL</name>
<keyword evidence="4" id="KW-1185">Reference proteome</keyword>
<dbReference type="InterPro" id="IPR012640">
    <property type="entry name" value="Membr_lipoprot_lipid_attach_CS"/>
</dbReference>
<dbReference type="PROSITE" id="PS51257">
    <property type="entry name" value="PROKAR_LIPOPROTEIN"/>
    <property type="match status" value="1"/>
</dbReference>
<proteinExistence type="predicted"/>
<keyword evidence="1 2" id="KW-0732">Signal</keyword>
<accession>A0ABW0RFZ1</accession>